<dbReference type="InterPro" id="IPR010566">
    <property type="entry name" value="Haemolys_ca-bd"/>
</dbReference>
<feature type="non-terminal residue" evidence="3">
    <location>
        <position position="1"/>
    </location>
</feature>
<dbReference type="Gene3D" id="2.150.10.10">
    <property type="entry name" value="Serralysin-like metalloprotease, C-terminal"/>
    <property type="match status" value="1"/>
</dbReference>
<evidence type="ECO:0000256" key="1">
    <source>
        <dbReference type="SAM" id="MobiDB-lite"/>
    </source>
</evidence>
<evidence type="ECO:0000313" key="4">
    <source>
        <dbReference type="Proteomes" id="UP001202281"/>
    </source>
</evidence>
<dbReference type="InterPro" id="IPR001343">
    <property type="entry name" value="Hemolysn_Ca-bd"/>
</dbReference>
<dbReference type="Pfam" id="PF06594">
    <property type="entry name" value="HCBP_related"/>
    <property type="match status" value="1"/>
</dbReference>
<keyword evidence="4" id="KW-1185">Reference proteome</keyword>
<dbReference type="Proteomes" id="UP001202281">
    <property type="component" value="Unassembled WGS sequence"/>
</dbReference>
<reference evidence="3 4" key="1">
    <citation type="submission" date="2022-04" db="EMBL/GenBank/DDBJ databases">
        <title>Identification of a novel bacterium isolated from mangrove sediments.</title>
        <authorList>
            <person name="Pan X."/>
        </authorList>
    </citation>
    <scope>NUCLEOTIDE SEQUENCE [LARGE SCALE GENOMIC DNA]</scope>
    <source>
        <strain evidence="3 4">B2638</strain>
    </source>
</reference>
<accession>A0ABT0BW40</accession>
<organism evidence="3 4">
    <name type="scientific">Novosphingobium beihaiensis</name>
    <dbReference type="NCBI Taxonomy" id="2930389"/>
    <lineage>
        <taxon>Bacteria</taxon>
        <taxon>Pseudomonadati</taxon>
        <taxon>Pseudomonadota</taxon>
        <taxon>Alphaproteobacteria</taxon>
        <taxon>Sphingomonadales</taxon>
        <taxon>Sphingomonadaceae</taxon>
        <taxon>Novosphingobium</taxon>
    </lineage>
</organism>
<sequence>DGQDVIEDNGNGTDTLEFGAGILSTDVIVTQPNGNDLVLAIAGTQDQITLRNSVSTSSDRIDQVTFSDGTIWSYTDIVARVVAAPVAVTLTGTASAETLQGGDGNDTLTGNGGSD</sequence>
<dbReference type="EMBL" id="JALHLG010000106">
    <property type="protein sequence ID" value="MCJ2189290.1"/>
    <property type="molecule type" value="Genomic_DNA"/>
</dbReference>
<proteinExistence type="predicted"/>
<name>A0ABT0BW40_9SPHN</name>
<feature type="domain" description="Haemolysin-type calcium binding-related" evidence="2">
    <location>
        <begin position="36"/>
        <end position="76"/>
    </location>
</feature>
<comment type="caution">
    <text evidence="3">The sequence shown here is derived from an EMBL/GenBank/DDBJ whole genome shotgun (WGS) entry which is preliminary data.</text>
</comment>
<feature type="non-terminal residue" evidence="3">
    <location>
        <position position="115"/>
    </location>
</feature>
<gene>
    <name evidence="3" type="ORF">MTR66_21130</name>
</gene>
<evidence type="ECO:0000313" key="3">
    <source>
        <dbReference type="EMBL" id="MCJ2189290.1"/>
    </source>
</evidence>
<dbReference type="Pfam" id="PF00353">
    <property type="entry name" value="HemolysinCabind"/>
    <property type="match status" value="1"/>
</dbReference>
<dbReference type="InterPro" id="IPR011049">
    <property type="entry name" value="Serralysin-like_metalloprot_C"/>
</dbReference>
<protein>
    <recommendedName>
        <fullName evidence="2">Haemolysin-type calcium binding-related domain-containing protein</fullName>
    </recommendedName>
</protein>
<dbReference type="SUPFAM" id="SSF51120">
    <property type="entry name" value="beta-Roll"/>
    <property type="match status" value="2"/>
</dbReference>
<feature type="region of interest" description="Disordered" evidence="1">
    <location>
        <begin position="96"/>
        <end position="115"/>
    </location>
</feature>
<evidence type="ECO:0000259" key="2">
    <source>
        <dbReference type="Pfam" id="PF06594"/>
    </source>
</evidence>